<gene>
    <name evidence="1" type="ORF">SDC9_176148</name>
</gene>
<sequence>MDVFQQLGHFGGLGTAHRHQGLDGVDIDSLTQCQALGSHATDDLGNVLGAIVRVAGVFALRAEYQGAIAAGFEPAAAQARGQHFFGGAGPGGGLQDHEHVLVGVLGDGAGGGLHVGHVRLLVVVQRSGNADRHYVAFC</sequence>
<dbReference type="EMBL" id="VSSQ01079088">
    <property type="protein sequence ID" value="MPN28703.1"/>
    <property type="molecule type" value="Genomic_DNA"/>
</dbReference>
<protein>
    <submittedName>
        <fullName evidence="1">Uncharacterized protein</fullName>
    </submittedName>
</protein>
<accession>A0A645GYK5</accession>
<evidence type="ECO:0000313" key="1">
    <source>
        <dbReference type="EMBL" id="MPN28703.1"/>
    </source>
</evidence>
<organism evidence="1">
    <name type="scientific">bioreactor metagenome</name>
    <dbReference type="NCBI Taxonomy" id="1076179"/>
    <lineage>
        <taxon>unclassified sequences</taxon>
        <taxon>metagenomes</taxon>
        <taxon>ecological metagenomes</taxon>
    </lineage>
</organism>
<reference evidence="1" key="1">
    <citation type="submission" date="2019-08" db="EMBL/GenBank/DDBJ databases">
        <authorList>
            <person name="Kucharzyk K."/>
            <person name="Murdoch R.W."/>
            <person name="Higgins S."/>
            <person name="Loffler F."/>
        </authorList>
    </citation>
    <scope>NUCLEOTIDE SEQUENCE</scope>
</reference>
<dbReference type="AlphaFoldDB" id="A0A645GYK5"/>
<proteinExistence type="predicted"/>
<name>A0A645GYK5_9ZZZZ</name>
<comment type="caution">
    <text evidence="1">The sequence shown here is derived from an EMBL/GenBank/DDBJ whole genome shotgun (WGS) entry which is preliminary data.</text>
</comment>